<keyword evidence="3" id="KW-0540">Nuclease</keyword>
<evidence type="ECO:0000256" key="4">
    <source>
        <dbReference type="ARBA" id="ARBA00022763"/>
    </source>
</evidence>
<dbReference type="InterPro" id="IPR010347">
    <property type="entry name" value="Tdp1"/>
</dbReference>
<evidence type="ECO:0000313" key="10">
    <source>
        <dbReference type="EMBL" id="MCD7451068.1"/>
    </source>
</evidence>
<comment type="similarity">
    <text evidence="2">Belongs to the tyrosyl-DNA phosphodiesterase family.</text>
</comment>
<evidence type="ECO:0000256" key="6">
    <source>
        <dbReference type="ARBA" id="ARBA00022839"/>
    </source>
</evidence>
<dbReference type="SUPFAM" id="SSF56024">
    <property type="entry name" value="Phospholipase D/nuclease"/>
    <property type="match status" value="2"/>
</dbReference>
<keyword evidence="4" id="KW-0227">DNA damage</keyword>
<gene>
    <name evidence="10" type="ORF">HAX54_009439</name>
</gene>
<feature type="chain" id="PRO_5045483269" evidence="9">
    <location>
        <begin position="22"/>
        <end position="394"/>
    </location>
</feature>
<dbReference type="EMBL" id="JACEIK010000151">
    <property type="protein sequence ID" value="MCD7451068.1"/>
    <property type="molecule type" value="Genomic_DNA"/>
</dbReference>
<keyword evidence="9" id="KW-0732">Signal</keyword>
<evidence type="ECO:0000256" key="1">
    <source>
        <dbReference type="ARBA" id="ARBA00004123"/>
    </source>
</evidence>
<evidence type="ECO:0000256" key="2">
    <source>
        <dbReference type="ARBA" id="ARBA00010205"/>
    </source>
</evidence>
<dbReference type="PANTHER" id="PTHR12415">
    <property type="entry name" value="TYROSYL-DNA PHOSPHODIESTERASE 1"/>
    <property type="match status" value="1"/>
</dbReference>
<keyword evidence="6" id="KW-0269">Exonuclease</keyword>
<evidence type="ECO:0000256" key="9">
    <source>
        <dbReference type="SAM" id="SignalP"/>
    </source>
</evidence>
<dbReference type="Pfam" id="PF06087">
    <property type="entry name" value="Tyr-DNA_phospho"/>
    <property type="match status" value="1"/>
</dbReference>
<evidence type="ECO:0000256" key="3">
    <source>
        <dbReference type="ARBA" id="ARBA00022722"/>
    </source>
</evidence>
<keyword evidence="7" id="KW-0234">DNA repair</keyword>
<proteinExistence type="inferred from homology"/>
<keyword evidence="5" id="KW-0378">Hydrolase</keyword>
<protein>
    <submittedName>
        <fullName evidence="10">Uncharacterized protein</fullName>
    </submittedName>
</protein>
<accession>A0ABS8RW88</accession>
<keyword evidence="8" id="KW-0539">Nucleus</keyword>
<keyword evidence="11" id="KW-1185">Reference proteome</keyword>
<evidence type="ECO:0000256" key="7">
    <source>
        <dbReference type="ARBA" id="ARBA00023204"/>
    </source>
</evidence>
<organism evidence="10 11">
    <name type="scientific">Datura stramonium</name>
    <name type="common">Jimsonweed</name>
    <name type="synonym">Common thornapple</name>
    <dbReference type="NCBI Taxonomy" id="4076"/>
    <lineage>
        <taxon>Eukaryota</taxon>
        <taxon>Viridiplantae</taxon>
        <taxon>Streptophyta</taxon>
        <taxon>Embryophyta</taxon>
        <taxon>Tracheophyta</taxon>
        <taxon>Spermatophyta</taxon>
        <taxon>Magnoliopsida</taxon>
        <taxon>eudicotyledons</taxon>
        <taxon>Gunneridae</taxon>
        <taxon>Pentapetalae</taxon>
        <taxon>asterids</taxon>
        <taxon>lamiids</taxon>
        <taxon>Solanales</taxon>
        <taxon>Solanaceae</taxon>
        <taxon>Solanoideae</taxon>
        <taxon>Datureae</taxon>
        <taxon>Datura</taxon>
    </lineage>
</organism>
<dbReference type="PANTHER" id="PTHR12415:SF0">
    <property type="entry name" value="TYROSYL-DNA PHOSPHODIESTERASE 1"/>
    <property type="match status" value="1"/>
</dbReference>
<reference evidence="10 11" key="1">
    <citation type="journal article" date="2021" name="BMC Genomics">
        <title>Datura genome reveals duplications of psychoactive alkaloid biosynthetic genes and high mutation rate following tissue culture.</title>
        <authorList>
            <person name="Rajewski A."/>
            <person name="Carter-House D."/>
            <person name="Stajich J."/>
            <person name="Litt A."/>
        </authorList>
    </citation>
    <scope>NUCLEOTIDE SEQUENCE [LARGE SCALE GENOMIC DNA]</scope>
    <source>
        <strain evidence="10">AR-01</strain>
    </source>
</reference>
<dbReference type="Proteomes" id="UP000823775">
    <property type="component" value="Unassembled WGS sequence"/>
</dbReference>
<comment type="subcellular location">
    <subcellularLocation>
        <location evidence="1">Nucleus</location>
    </subcellularLocation>
</comment>
<comment type="caution">
    <text evidence="10">The sequence shown here is derived from an EMBL/GenBank/DDBJ whole genome shotgun (WGS) entry which is preliminary data.</text>
</comment>
<dbReference type="Gene3D" id="3.30.870.10">
    <property type="entry name" value="Endonuclease Chain A"/>
    <property type="match status" value="2"/>
</dbReference>
<evidence type="ECO:0000256" key="5">
    <source>
        <dbReference type="ARBA" id="ARBA00022801"/>
    </source>
</evidence>
<sequence length="394" mass="43820">MEALYNRVLSLLSLFIKVTDSAVKIIVSMSGQRLQKCHRCLEFLKSCVRAECTFSKDLKSPLIYQFSSLGSLDEKWMTEFASSMSAGVTDDKKPLGNGEPMIVWPNVEDVRCSLELEMPFPAHQKECGERISESIGLDGKLATGRGIIMLINFGLAKCKKLIAQSHIRIKQAIPPPMCCGPANWNMDNVTWGARWAVALALTSHKLVSSGKGRLDLAPVFIDFLEKGYLPFVLQIFSRAMPHIKTFLRYNGQSLAWFLLTSSNLSKAAWGSLQKNNSQLTAKTSMHEGKKLKLVTLAWQGKRDDDSSEVIRVTQCLMSFLQNHISLKIFLGHGIVDIPENVYGQSLAGISKAIHHPGLLIFSSDEIIVLGGALNERSTLRLELLLLFFHQLALD</sequence>
<evidence type="ECO:0000256" key="8">
    <source>
        <dbReference type="ARBA" id="ARBA00023242"/>
    </source>
</evidence>
<feature type="signal peptide" evidence="9">
    <location>
        <begin position="1"/>
        <end position="21"/>
    </location>
</feature>
<evidence type="ECO:0000313" key="11">
    <source>
        <dbReference type="Proteomes" id="UP000823775"/>
    </source>
</evidence>
<name>A0ABS8RW88_DATST</name>